<protein>
    <submittedName>
        <fullName evidence="1">Uncharacterized protein</fullName>
    </submittedName>
</protein>
<comment type="caution">
    <text evidence="1">The sequence shown here is derived from an EMBL/GenBank/DDBJ whole genome shotgun (WGS) entry which is preliminary data.</text>
</comment>
<dbReference type="Proteomes" id="UP000176413">
    <property type="component" value="Unassembled WGS sequence"/>
</dbReference>
<gene>
    <name evidence="1" type="ORF">A3D53_01805</name>
</gene>
<sequence>MFRTLFGSTILSSGTINLEIKLPKGFTPDHHQKIVEKIHNELKAGYSRKDAKKAAIARLKSLLA</sequence>
<accession>A0A1F6MC09</accession>
<dbReference type="AlphaFoldDB" id="A0A1F6MC09"/>
<organism evidence="1 2">
    <name type="scientific">Candidatus Magasanikbacteria bacterium RIFCSPHIGHO2_02_FULL_45_10</name>
    <dbReference type="NCBI Taxonomy" id="1798679"/>
    <lineage>
        <taxon>Bacteria</taxon>
        <taxon>Candidatus Magasanikiibacteriota</taxon>
    </lineage>
</organism>
<evidence type="ECO:0000313" key="2">
    <source>
        <dbReference type="Proteomes" id="UP000176413"/>
    </source>
</evidence>
<evidence type="ECO:0000313" key="1">
    <source>
        <dbReference type="EMBL" id="OGH69154.1"/>
    </source>
</evidence>
<name>A0A1F6MC09_9BACT</name>
<proteinExistence type="predicted"/>
<reference evidence="1 2" key="1">
    <citation type="journal article" date="2016" name="Nat. Commun.">
        <title>Thousands of microbial genomes shed light on interconnected biogeochemical processes in an aquifer system.</title>
        <authorList>
            <person name="Anantharaman K."/>
            <person name="Brown C.T."/>
            <person name="Hug L.A."/>
            <person name="Sharon I."/>
            <person name="Castelle C.J."/>
            <person name="Probst A.J."/>
            <person name="Thomas B.C."/>
            <person name="Singh A."/>
            <person name="Wilkins M.J."/>
            <person name="Karaoz U."/>
            <person name="Brodie E.L."/>
            <person name="Williams K.H."/>
            <person name="Hubbard S.S."/>
            <person name="Banfield J.F."/>
        </authorList>
    </citation>
    <scope>NUCLEOTIDE SEQUENCE [LARGE SCALE GENOMIC DNA]</scope>
</reference>
<dbReference type="EMBL" id="MFQA01000013">
    <property type="protein sequence ID" value="OGH69154.1"/>
    <property type="molecule type" value="Genomic_DNA"/>
</dbReference>